<evidence type="ECO:0000313" key="6">
    <source>
        <dbReference type="RefSeq" id="XP_018009573.2"/>
    </source>
</evidence>
<evidence type="ECO:0000256" key="2">
    <source>
        <dbReference type="ARBA" id="ARBA00022741"/>
    </source>
</evidence>
<dbReference type="Pfam" id="PF00406">
    <property type="entry name" value="ADK"/>
    <property type="match status" value="1"/>
</dbReference>
<protein>
    <submittedName>
        <fullName evidence="6">Adenylate kinase isoenzyme 5</fullName>
    </submittedName>
</protein>
<comment type="similarity">
    <text evidence="4">Belongs to the adenylate kinase family.</text>
</comment>
<dbReference type="SUPFAM" id="SSF52540">
    <property type="entry name" value="P-loop containing nucleoside triphosphate hydrolases"/>
    <property type="match status" value="2"/>
</dbReference>
<dbReference type="GeneID" id="108667099"/>
<dbReference type="PRINTS" id="PR00094">
    <property type="entry name" value="ADENYLTKNASE"/>
</dbReference>
<dbReference type="OrthoDB" id="6436361at2759"/>
<dbReference type="InterPro" id="IPR000850">
    <property type="entry name" value="Adenylat/UMP-CMP_kin"/>
</dbReference>
<evidence type="ECO:0000256" key="1">
    <source>
        <dbReference type="ARBA" id="ARBA00022679"/>
    </source>
</evidence>
<dbReference type="AlphaFoldDB" id="A0A8B7N8K2"/>
<dbReference type="GO" id="GO:0005524">
    <property type="term" value="F:ATP binding"/>
    <property type="evidence" value="ECO:0007669"/>
    <property type="project" value="InterPro"/>
</dbReference>
<reference evidence="6" key="1">
    <citation type="submission" date="2025-08" db="UniProtKB">
        <authorList>
            <consortium name="RefSeq"/>
        </authorList>
    </citation>
    <scope>IDENTIFICATION</scope>
    <source>
        <tissue evidence="6">Whole organism</tissue>
    </source>
</reference>
<dbReference type="Proteomes" id="UP000694843">
    <property type="component" value="Unplaced"/>
</dbReference>
<accession>A0A8B7N8K2</accession>
<evidence type="ECO:0000313" key="5">
    <source>
        <dbReference type="Proteomes" id="UP000694843"/>
    </source>
</evidence>
<sequence length="563" mass="61507">MGICLGSGRNGHVLTGSKHSGGLAPLVIGGGSGMTERGGEGIEAMELTPTSPNYPSPPIDTPAPVIFFLGGPGSGKTTYAQNLADIHDRYRHVNMTLVITQHVRENGLGPPEHVPPPIALALLARELHAAPRTAAFLVTGYPRTLDDLDTYVEKLGRPAGAVLIEWDRLALVRNIELGHVEGAILLDYDQPRTSRPRTATSRGNSAGLHGGLHGGLQAEDPATRAVAEAARKELADFQARVMPLCDALDNMGVLYVVSGQRSQEQVFKDVQKCHDHIIRAVILQPALLSDDSKGSYREYRREVPFAAAHHFTFSATGVRSKNAKHKLLPPMLFVLGGPGSNKGALVRDIMYLYPGWSHIVVGELLREIVGEVNDGALPQDITQEQVAMVADLMAKGELINQDLTLQVLERKVLQLSASEGIVVVGFPRDVIQAQTFEEKFGQVPVLILIDCSELELGRSLGRREARLDDNVNGAHRRLALYRKVTLPMLRAFDEKNRLRIIDGDADEEQVARDLKRAIYVETQRLTGRYENMSLLTAALMDKEKNMEDKDSLATLDSVANSPR</sequence>
<dbReference type="GO" id="GO:0006139">
    <property type="term" value="P:nucleobase-containing compound metabolic process"/>
    <property type="evidence" value="ECO:0007669"/>
    <property type="project" value="InterPro"/>
</dbReference>
<dbReference type="RefSeq" id="XP_018009573.2">
    <property type="nucleotide sequence ID" value="XM_018154084.2"/>
</dbReference>
<keyword evidence="1 4" id="KW-0808">Transferase</keyword>
<dbReference type="InterPro" id="IPR027417">
    <property type="entry name" value="P-loop_NTPase"/>
</dbReference>
<dbReference type="Gene3D" id="3.40.50.300">
    <property type="entry name" value="P-loop containing nucleotide triphosphate hydrolases"/>
    <property type="match status" value="2"/>
</dbReference>
<organism evidence="5 6">
    <name type="scientific">Hyalella azteca</name>
    <name type="common">Amphipod</name>
    <dbReference type="NCBI Taxonomy" id="294128"/>
    <lineage>
        <taxon>Eukaryota</taxon>
        <taxon>Metazoa</taxon>
        <taxon>Ecdysozoa</taxon>
        <taxon>Arthropoda</taxon>
        <taxon>Crustacea</taxon>
        <taxon>Multicrustacea</taxon>
        <taxon>Malacostraca</taxon>
        <taxon>Eumalacostraca</taxon>
        <taxon>Peracarida</taxon>
        <taxon>Amphipoda</taxon>
        <taxon>Senticaudata</taxon>
        <taxon>Talitrida</taxon>
        <taxon>Talitroidea</taxon>
        <taxon>Hyalellidae</taxon>
        <taxon>Hyalella</taxon>
    </lineage>
</organism>
<dbReference type="OMA" id="LATEWIM"/>
<gene>
    <name evidence="6" type="primary">LOC108667099</name>
</gene>
<dbReference type="CDD" id="cd01428">
    <property type="entry name" value="ADK"/>
    <property type="match status" value="1"/>
</dbReference>
<evidence type="ECO:0000256" key="3">
    <source>
        <dbReference type="ARBA" id="ARBA00022777"/>
    </source>
</evidence>
<keyword evidence="3 4" id="KW-0418">Kinase</keyword>
<keyword evidence="5" id="KW-1185">Reference proteome</keyword>
<dbReference type="GO" id="GO:0019205">
    <property type="term" value="F:nucleobase-containing compound kinase activity"/>
    <property type="evidence" value="ECO:0007669"/>
    <property type="project" value="InterPro"/>
</dbReference>
<evidence type="ECO:0000256" key="4">
    <source>
        <dbReference type="RuleBase" id="RU003330"/>
    </source>
</evidence>
<dbReference type="KEGG" id="hazt:108667099"/>
<dbReference type="Pfam" id="PF13207">
    <property type="entry name" value="AAA_17"/>
    <property type="match status" value="1"/>
</dbReference>
<proteinExistence type="inferred from homology"/>
<name>A0A8B7N8K2_HYAAZ</name>
<keyword evidence="2" id="KW-0547">Nucleotide-binding</keyword>
<dbReference type="PANTHER" id="PTHR23359">
    <property type="entry name" value="NUCLEOTIDE KINASE"/>
    <property type="match status" value="1"/>
</dbReference>